<accession>A0A2T3FK37</accession>
<reference evidence="1 2" key="1">
    <citation type="journal article" date="2019" name="Int. J. Syst. Evol. Microbiol.">
        <title>Faecalibacillus intestinalis gen. nov., sp. nov. and Faecalibacillus faecis sp. nov., isolated from human faeces.</title>
        <authorList>
            <person name="Seo B."/>
            <person name="Jeon K."/>
            <person name="Baek I."/>
            <person name="Lee Y.M."/>
            <person name="Baek K."/>
            <person name="Ko G."/>
        </authorList>
    </citation>
    <scope>NUCLEOTIDE SEQUENCE [LARGE SCALE GENOMIC DNA]</scope>
    <source>
        <strain evidence="1 2">SNUG30099</strain>
    </source>
</reference>
<dbReference type="EMBL" id="PYLQ01000031">
    <property type="protein sequence ID" value="PST35656.1"/>
    <property type="molecule type" value="Genomic_DNA"/>
</dbReference>
<name>A0A2T3FK37_9FIRM</name>
<comment type="caution">
    <text evidence="1">The sequence shown here is derived from an EMBL/GenBank/DDBJ whole genome shotgun (WGS) entry which is preliminary data.</text>
</comment>
<gene>
    <name evidence="1" type="ORF">C7U54_13740</name>
</gene>
<evidence type="ECO:0000313" key="1">
    <source>
        <dbReference type="EMBL" id="PST35656.1"/>
    </source>
</evidence>
<keyword evidence="2" id="KW-1185">Reference proteome</keyword>
<sequence>MSNFQRARNRILYSQNKYETYTMNEHTDRIKRIGNPRGTYKK</sequence>
<dbReference type="AlphaFoldDB" id="A0A2T3FK37"/>
<organism evidence="1 2">
    <name type="scientific">Faecalibacillus intestinalis</name>
    <dbReference type="NCBI Taxonomy" id="1982626"/>
    <lineage>
        <taxon>Bacteria</taxon>
        <taxon>Bacillati</taxon>
        <taxon>Bacillota</taxon>
        <taxon>Erysipelotrichia</taxon>
        <taxon>Erysipelotrichales</taxon>
        <taxon>Coprobacillaceae</taxon>
        <taxon>Faecalibacillus</taxon>
    </lineage>
</organism>
<proteinExistence type="predicted"/>
<feature type="non-terminal residue" evidence="1">
    <location>
        <position position="1"/>
    </location>
</feature>
<evidence type="ECO:0000313" key="2">
    <source>
        <dbReference type="Proteomes" id="UP000240974"/>
    </source>
</evidence>
<protein>
    <submittedName>
        <fullName evidence="1">ISL3 family transposase</fullName>
    </submittedName>
</protein>
<dbReference type="Proteomes" id="UP000240974">
    <property type="component" value="Unassembled WGS sequence"/>
</dbReference>